<name>A0AAP0LHD4_9MAGN</name>
<dbReference type="Proteomes" id="UP001420932">
    <property type="component" value="Unassembled WGS sequence"/>
</dbReference>
<organism evidence="3 4">
    <name type="scientific">Stephania yunnanensis</name>
    <dbReference type="NCBI Taxonomy" id="152371"/>
    <lineage>
        <taxon>Eukaryota</taxon>
        <taxon>Viridiplantae</taxon>
        <taxon>Streptophyta</taxon>
        <taxon>Embryophyta</taxon>
        <taxon>Tracheophyta</taxon>
        <taxon>Spermatophyta</taxon>
        <taxon>Magnoliopsida</taxon>
        <taxon>Ranunculales</taxon>
        <taxon>Menispermaceae</taxon>
        <taxon>Menispermoideae</taxon>
        <taxon>Cissampelideae</taxon>
        <taxon>Stephania</taxon>
    </lineage>
</organism>
<evidence type="ECO:0000313" key="3">
    <source>
        <dbReference type="EMBL" id="KAK9169064.1"/>
    </source>
</evidence>
<comment type="caution">
    <text evidence="3">The sequence shown here is derived from an EMBL/GenBank/DDBJ whole genome shotgun (WGS) entry which is preliminary data.</text>
</comment>
<evidence type="ECO:0000313" key="4">
    <source>
        <dbReference type="Proteomes" id="UP001420932"/>
    </source>
</evidence>
<gene>
    <name evidence="3" type="ORF">Syun_001204</name>
</gene>
<reference evidence="3 4" key="1">
    <citation type="submission" date="2024-01" db="EMBL/GenBank/DDBJ databases">
        <title>Genome assemblies of Stephania.</title>
        <authorList>
            <person name="Yang L."/>
        </authorList>
    </citation>
    <scope>NUCLEOTIDE SEQUENCE [LARGE SCALE GENOMIC DNA]</scope>
    <source>
        <strain evidence="3">YNDBR</strain>
        <tissue evidence="3">Leaf</tissue>
    </source>
</reference>
<feature type="compositionally biased region" description="Basic and acidic residues" evidence="2">
    <location>
        <begin position="124"/>
        <end position="137"/>
    </location>
</feature>
<evidence type="ECO:0000256" key="1">
    <source>
        <dbReference type="SAM" id="Coils"/>
    </source>
</evidence>
<feature type="compositionally biased region" description="Low complexity" evidence="2">
    <location>
        <begin position="78"/>
        <end position="88"/>
    </location>
</feature>
<feature type="compositionally biased region" description="Basic and acidic residues" evidence="2">
    <location>
        <begin position="96"/>
        <end position="108"/>
    </location>
</feature>
<evidence type="ECO:0000256" key="2">
    <source>
        <dbReference type="SAM" id="MobiDB-lite"/>
    </source>
</evidence>
<proteinExistence type="predicted"/>
<keyword evidence="4" id="KW-1185">Reference proteome</keyword>
<feature type="coiled-coil region" evidence="1">
    <location>
        <begin position="34"/>
        <end position="61"/>
    </location>
</feature>
<keyword evidence="1" id="KW-0175">Coiled coil</keyword>
<dbReference type="PANTHER" id="PTHR33701:SF2">
    <property type="entry name" value="TRANSMEMBRANE PROTEIN"/>
    <property type="match status" value="1"/>
</dbReference>
<feature type="region of interest" description="Disordered" evidence="2">
    <location>
        <begin position="78"/>
        <end position="137"/>
    </location>
</feature>
<protein>
    <submittedName>
        <fullName evidence="3">Uncharacterized protein</fullName>
    </submittedName>
</protein>
<dbReference type="EMBL" id="JBBNAF010000001">
    <property type="protein sequence ID" value="KAK9169064.1"/>
    <property type="molecule type" value="Genomic_DNA"/>
</dbReference>
<dbReference type="PANTHER" id="PTHR33701">
    <property type="entry name" value="TRANSMEMBRANE PROTEIN"/>
    <property type="match status" value="1"/>
</dbReference>
<accession>A0AAP0LHD4</accession>
<dbReference type="AlphaFoldDB" id="A0AAP0LHD4"/>
<sequence>MAMGVEKFEVMEGEACSWTIEGLRGRLLAERVISRTAKEQVEHLEKRLIELRGQLTREIESRDGAQMKLKWLTQKIKSLNGNGSSSSSTAFSDLNLQEKHSPGSHFDDNVEDLTDMTSSLIMRTAHEEDPSSKAKDM</sequence>